<dbReference type="Pfam" id="PF17805">
    <property type="entry name" value="AsnC_trans_reg2"/>
    <property type="match status" value="1"/>
</dbReference>
<dbReference type="InterPro" id="IPR040523">
    <property type="entry name" value="AsnC_trans_reg2"/>
</dbReference>
<accession>A0A133V9Y6</accession>
<feature type="domain" description="Siroheme decarboxylase AsnC-like ligand binding" evidence="1">
    <location>
        <begin position="32"/>
        <end position="75"/>
    </location>
</feature>
<dbReference type="Gene3D" id="3.30.70.3460">
    <property type="match status" value="1"/>
</dbReference>
<name>A0A133V9Y6_9EURY</name>
<evidence type="ECO:0000313" key="2">
    <source>
        <dbReference type="EMBL" id="KXB03256.1"/>
    </source>
</evidence>
<gene>
    <name evidence="2" type="ORF">AKJ45_02060</name>
</gene>
<keyword evidence="3" id="KW-1185">Reference proteome</keyword>
<protein>
    <recommendedName>
        <fullName evidence="1">Siroheme decarboxylase AsnC-like ligand binding domain-containing protein</fullName>
    </recommendedName>
</protein>
<evidence type="ECO:0000313" key="3">
    <source>
        <dbReference type="Proteomes" id="UP000070565"/>
    </source>
</evidence>
<organism evidence="2 3">
    <name type="scientific">candidate division MSBL1 archaeon SCGC-AAA261F19</name>
    <dbReference type="NCBI Taxonomy" id="1698275"/>
    <lineage>
        <taxon>Archaea</taxon>
        <taxon>Methanobacteriati</taxon>
        <taxon>Methanobacteriota</taxon>
        <taxon>candidate division MSBL1</taxon>
    </lineage>
</organism>
<reference evidence="2 3" key="1">
    <citation type="journal article" date="2016" name="Sci. Rep.">
        <title>Metabolic traits of an uncultured archaeal lineage -MSBL1- from brine pools of the Red Sea.</title>
        <authorList>
            <person name="Mwirichia R."/>
            <person name="Alam I."/>
            <person name="Rashid M."/>
            <person name="Vinu M."/>
            <person name="Ba-Alawi W."/>
            <person name="Anthony Kamau A."/>
            <person name="Kamanda Ngugi D."/>
            <person name="Goker M."/>
            <person name="Klenk H.P."/>
            <person name="Bajic V."/>
            <person name="Stingl U."/>
        </authorList>
    </citation>
    <scope>NUCLEOTIDE SEQUENCE [LARGE SCALE GENOMIC DNA]</scope>
    <source>
        <strain evidence="2">SCGC-AAA261F19</strain>
    </source>
</reference>
<dbReference type="AlphaFoldDB" id="A0A133V9Y6"/>
<dbReference type="EMBL" id="LHXZ01000022">
    <property type="protein sequence ID" value="KXB03256.1"/>
    <property type="molecule type" value="Genomic_DNA"/>
</dbReference>
<evidence type="ECO:0000259" key="1">
    <source>
        <dbReference type="Pfam" id="PF17805"/>
    </source>
</evidence>
<dbReference type="Proteomes" id="UP000070565">
    <property type="component" value="Unassembled WGS sequence"/>
</dbReference>
<sequence>MDVNKNELINRIRRYKEEGYIRTLASKLKSGKIGYSASTLVDVKTKPERIEKAAEIANGHGGVSLNFERSADYNLCLLFMRRMKRA</sequence>
<comment type="caution">
    <text evidence="2">The sequence shown here is derived from an EMBL/GenBank/DDBJ whole genome shotgun (WGS) entry which is preliminary data.</text>
</comment>
<proteinExistence type="predicted"/>